<accession>A0A7T8EPR8</accession>
<dbReference type="EMBL" id="MW366843">
    <property type="protein sequence ID" value="QQO90149.1"/>
    <property type="molecule type" value="Genomic_DNA"/>
</dbReference>
<gene>
    <name evidence="2" type="ORF">pEaSNUABM5_00007</name>
</gene>
<reference evidence="2 3" key="1">
    <citation type="submission" date="2020-12" db="EMBL/GenBank/DDBJ databases">
        <title>Complete genome sequence of Erwinia phage pEa_SNUABM_5.</title>
        <authorList>
            <person name="Kim S.G."/>
            <person name="Lee S.B."/>
            <person name="Kwon J."/>
            <person name="Park S.C."/>
        </authorList>
    </citation>
    <scope>NUCLEOTIDE SEQUENCE [LARGE SCALE GENOMIC DNA]</scope>
</reference>
<proteinExistence type="predicted"/>
<keyword evidence="3" id="KW-1185">Reference proteome</keyword>
<protein>
    <submittedName>
        <fullName evidence="2">Uncharacterized protein</fullName>
    </submittedName>
</protein>
<name>A0A7T8EPR8_9CAUD</name>
<evidence type="ECO:0000313" key="3">
    <source>
        <dbReference type="Proteomes" id="UP000596123"/>
    </source>
</evidence>
<dbReference type="Proteomes" id="UP000596123">
    <property type="component" value="Segment"/>
</dbReference>
<feature type="region of interest" description="Disordered" evidence="1">
    <location>
        <begin position="105"/>
        <end position="125"/>
    </location>
</feature>
<evidence type="ECO:0000313" key="2">
    <source>
        <dbReference type="EMBL" id="QQO90149.1"/>
    </source>
</evidence>
<sequence length="125" mass="13868">MSGLFTHRVLDYKPGFHFVVEPVVSDDEESVSMAQDLENILNKHWAKKAPSQLTVAEVQDSEEAELIYADAFTLLQDLDNPLADALIVGSVTVIGDMCLVQCMLGDDEDDEDEDDSVEADDEDFE</sequence>
<evidence type="ECO:0000256" key="1">
    <source>
        <dbReference type="SAM" id="MobiDB-lite"/>
    </source>
</evidence>
<organism evidence="2 3">
    <name type="scientific">Erwinia phage pEa_SNUABM_5</name>
    <dbReference type="NCBI Taxonomy" id="2797313"/>
    <lineage>
        <taxon>Viruses</taxon>
        <taxon>Duplodnaviria</taxon>
        <taxon>Heunggongvirae</taxon>
        <taxon>Uroviricota</taxon>
        <taxon>Caudoviricetes</taxon>
        <taxon>Rivsvirus</taxon>
        <taxon>Rivsvirus SNUABM5</taxon>
    </lineage>
</organism>